<dbReference type="PANTHER" id="PTHR34136:SF1">
    <property type="entry name" value="UDP-N-ACETYL-D-MANNOSAMINURONIC ACID TRANSFERASE"/>
    <property type="match status" value="1"/>
</dbReference>
<organism evidence="3 4">
    <name type="scientific">Flavobacterium degerlachei</name>
    <dbReference type="NCBI Taxonomy" id="229203"/>
    <lineage>
        <taxon>Bacteria</taxon>
        <taxon>Pseudomonadati</taxon>
        <taxon>Bacteroidota</taxon>
        <taxon>Flavobacteriia</taxon>
        <taxon>Flavobacteriales</taxon>
        <taxon>Flavobacteriaceae</taxon>
        <taxon>Flavobacterium</taxon>
    </lineage>
</organism>
<dbReference type="AlphaFoldDB" id="A0A1H2VN42"/>
<dbReference type="NCBIfam" id="TIGR00696">
    <property type="entry name" value="wecG_tagA_cpsF"/>
    <property type="match status" value="1"/>
</dbReference>
<sequence>MLEEFAIFDNSLEELPNKKMLINTINAYSYVMTKKDALFKEALINCEILIPDGVSVVLAVKLLFGRKITKIAGADLFFYEMNKLNKTGGKCFFLGSSQDTLDKIVAKAKMEFPKIQVEVFSPPYKPTFSEEENAEMISRVNAYNPDVLFVGMTAPKQEKWAYTHYDKLNINAHIGSIGAVFDFYAGTVDRPSPFWINLGLEWFIRLIKEPKRMWKRYLYYGPIFIKMIVEQKLKQLFKI</sequence>
<keyword evidence="1" id="KW-0328">Glycosyltransferase</keyword>
<dbReference type="CDD" id="cd06533">
    <property type="entry name" value="Glyco_transf_WecG_TagA"/>
    <property type="match status" value="1"/>
</dbReference>
<evidence type="ECO:0000256" key="2">
    <source>
        <dbReference type="ARBA" id="ARBA00022679"/>
    </source>
</evidence>
<proteinExistence type="predicted"/>
<dbReference type="GO" id="GO:0016758">
    <property type="term" value="F:hexosyltransferase activity"/>
    <property type="evidence" value="ECO:0007669"/>
    <property type="project" value="TreeGrafter"/>
</dbReference>
<dbReference type="OrthoDB" id="9771846at2"/>
<dbReference type="Proteomes" id="UP000198569">
    <property type="component" value="Unassembled WGS sequence"/>
</dbReference>
<dbReference type="RefSeq" id="WP_091430501.1">
    <property type="nucleotide sequence ID" value="NZ_FNMV01000004.1"/>
</dbReference>
<dbReference type="EMBL" id="FNMV01000004">
    <property type="protein sequence ID" value="SDW69763.1"/>
    <property type="molecule type" value="Genomic_DNA"/>
</dbReference>
<evidence type="ECO:0000313" key="4">
    <source>
        <dbReference type="Proteomes" id="UP000198569"/>
    </source>
</evidence>
<evidence type="ECO:0000313" key="3">
    <source>
        <dbReference type="EMBL" id="SDW69763.1"/>
    </source>
</evidence>
<dbReference type="STRING" id="229203.SAMN05444338_104121"/>
<keyword evidence="2 3" id="KW-0808">Transferase</keyword>
<keyword evidence="4" id="KW-1185">Reference proteome</keyword>
<dbReference type="InterPro" id="IPR004629">
    <property type="entry name" value="WecG_TagA_CpsF"/>
</dbReference>
<protein>
    <submittedName>
        <fullName evidence="3">N-acetylglucosaminyldiphosphoundecaprenol N-acetyl-beta-D-mannosaminyltransferase</fullName>
    </submittedName>
</protein>
<evidence type="ECO:0000256" key="1">
    <source>
        <dbReference type="ARBA" id="ARBA00022676"/>
    </source>
</evidence>
<dbReference type="PANTHER" id="PTHR34136">
    <property type="match status" value="1"/>
</dbReference>
<reference evidence="4" key="1">
    <citation type="submission" date="2016-10" db="EMBL/GenBank/DDBJ databases">
        <authorList>
            <person name="Varghese N."/>
            <person name="Submissions S."/>
        </authorList>
    </citation>
    <scope>NUCLEOTIDE SEQUENCE [LARGE SCALE GENOMIC DNA]</scope>
    <source>
        <strain evidence="4">DSM 15718</strain>
    </source>
</reference>
<accession>A0A1H2VN42</accession>
<name>A0A1H2VN42_9FLAO</name>
<dbReference type="Pfam" id="PF03808">
    <property type="entry name" value="Glyco_tran_WecG"/>
    <property type="match status" value="1"/>
</dbReference>
<gene>
    <name evidence="3" type="ORF">SAMN05444338_104121</name>
</gene>